<dbReference type="EMBL" id="POUD01000215">
    <property type="protein sequence ID" value="PZG11135.1"/>
    <property type="molecule type" value="Genomic_DNA"/>
</dbReference>
<gene>
    <name evidence="2" type="ORF">C1J01_35250</name>
</gene>
<dbReference type="Gene3D" id="2.70.98.60">
    <property type="entry name" value="alpha-galactosidase from lactobacil brevis"/>
    <property type="match status" value="1"/>
</dbReference>
<reference evidence="2 3" key="1">
    <citation type="submission" date="2018-01" db="EMBL/GenBank/DDBJ databases">
        <title>Draft genome sequence of Nonomuraea sp. KC333.</title>
        <authorList>
            <person name="Sahin N."/>
            <person name="Saygin H."/>
            <person name="Ay H."/>
        </authorList>
    </citation>
    <scope>NUCLEOTIDE SEQUENCE [LARGE SCALE GENOMIC DNA]</scope>
    <source>
        <strain evidence="2 3">KC333</strain>
    </source>
</reference>
<feature type="non-terminal residue" evidence="2">
    <location>
        <position position="148"/>
    </location>
</feature>
<protein>
    <submittedName>
        <fullName evidence="2">Alpha-galactosidase</fullName>
    </submittedName>
</protein>
<keyword evidence="3" id="KW-1185">Reference proteome</keyword>
<evidence type="ECO:0000313" key="3">
    <source>
        <dbReference type="Proteomes" id="UP000249304"/>
    </source>
</evidence>
<dbReference type="InterPro" id="IPR031704">
    <property type="entry name" value="Glyco_hydro_36_N"/>
</dbReference>
<sequence>MSPVILSAAGVALVLDDSGPGLPRVRHFGAGLGRVDGPGLLPAVASLGSAPPLLPAQGDGWYGRPGLSGVRDGEHWPVRWTVESLETESGAGGGTVTVTAADGRAGLRLVSELVMDAGGLVSMRHTLTNTAASPYRVGGLVCALPVPG</sequence>
<dbReference type="InterPro" id="IPR038417">
    <property type="entry name" value="Alpga-gal_N_sf"/>
</dbReference>
<dbReference type="Pfam" id="PF16875">
    <property type="entry name" value="Glyco_hydro_36N"/>
    <property type="match status" value="1"/>
</dbReference>
<dbReference type="Proteomes" id="UP000249304">
    <property type="component" value="Unassembled WGS sequence"/>
</dbReference>
<proteinExistence type="predicted"/>
<dbReference type="RefSeq" id="WP_328589703.1">
    <property type="nucleotide sequence ID" value="NZ_POUD01000215.1"/>
</dbReference>
<evidence type="ECO:0000313" key="2">
    <source>
        <dbReference type="EMBL" id="PZG11135.1"/>
    </source>
</evidence>
<comment type="caution">
    <text evidence="2">The sequence shown here is derived from an EMBL/GenBank/DDBJ whole genome shotgun (WGS) entry which is preliminary data.</text>
</comment>
<dbReference type="AlphaFoldDB" id="A0A2W2E1J2"/>
<feature type="domain" description="Glycosyl hydrolase family 36 N-terminal" evidence="1">
    <location>
        <begin position="21"/>
        <end position="147"/>
    </location>
</feature>
<organism evidence="2 3">
    <name type="scientific">Nonomuraea aridisoli</name>
    <dbReference type="NCBI Taxonomy" id="2070368"/>
    <lineage>
        <taxon>Bacteria</taxon>
        <taxon>Bacillati</taxon>
        <taxon>Actinomycetota</taxon>
        <taxon>Actinomycetes</taxon>
        <taxon>Streptosporangiales</taxon>
        <taxon>Streptosporangiaceae</taxon>
        <taxon>Nonomuraea</taxon>
    </lineage>
</organism>
<accession>A0A2W2E1J2</accession>
<name>A0A2W2E1J2_9ACTN</name>
<evidence type="ECO:0000259" key="1">
    <source>
        <dbReference type="Pfam" id="PF16875"/>
    </source>
</evidence>